<dbReference type="SUPFAM" id="SSF53697">
    <property type="entry name" value="SIS domain"/>
    <property type="match status" value="1"/>
</dbReference>
<dbReference type="CDD" id="cd05008">
    <property type="entry name" value="SIS_GlmS_GlmD_1"/>
    <property type="match status" value="1"/>
</dbReference>
<evidence type="ECO:0000313" key="6">
    <source>
        <dbReference type="Proteomes" id="UP000480929"/>
    </source>
</evidence>
<dbReference type="Proteomes" id="UP000433575">
    <property type="component" value="Unassembled WGS sequence"/>
</dbReference>
<reference evidence="5 6" key="1">
    <citation type="journal article" date="2019" name="Nat. Med.">
        <title>A library of human gut bacterial isolates paired with longitudinal multiomics data enables mechanistic microbiome research.</title>
        <authorList>
            <person name="Poyet M."/>
            <person name="Groussin M."/>
            <person name="Gibbons S.M."/>
            <person name="Avila-Pacheco J."/>
            <person name="Jiang X."/>
            <person name="Kearney S.M."/>
            <person name="Perrotta A.R."/>
            <person name="Berdy B."/>
            <person name="Zhao S."/>
            <person name="Lieberman T.D."/>
            <person name="Swanson P.K."/>
            <person name="Smith M."/>
            <person name="Roesemann S."/>
            <person name="Alexander J.E."/>
            <person name="Rich S.A."/>
            <person name="Livny J."/>
            <person name="Vlamakis H."/>
            <person name="Clish C."/>
            <person name="Bullock K."/>
            <person name="Deik A."/>
            <person name="Scott J."/>
            <person name="Pierce K.A."/>
            <person name="Xavier R.J."/>
            <person name="Alm E.J."/>
        </authorList>
    </citation>
    <scope>NUCLEOTIDE SEQUENCE [LARGE SCALE GENOMIC DNA]</scope>
    <source>
        <strain evidence="3 5">BIOML-A4</strain>
        <strain evidence="4 6">BIOML-A5</strain>
    </source>
</reference>
<dbReference type="InterPro" id="IPR035466">
    <property type="entry name" value="GlmS/AgaS_SIS"/>
</dbReference>
<dbReference type="CDD" id="cd05009">
    <property type="entry name" value="SIS_GlmS_GlmD_2"/>
    <property type="match status" value="1"/>
</dbReference>
<dbReference type="InterPro" id="IPR001347">
    <property type="entry name" value="SIS_dom"/>
</dbReference>
<dbReference type="PANTHER" id="PTHR10937">
    <property type="entry name" value="GLUCOSAMINE--FRUCTOSE-6-PHOSPHATE AMINOTRANSFERASE, ISOMERIZING"/>
    <property type="match status" value="1"/>
</dbReference>
<dbReference type="InterPro" id="IPR035490">
    <property type="entry name" value="GlmS/FrlB_SIS"/>
</dbReference>
<dbReference type="Gene3D" id="3.40.50.10490">
    <property type="entry name" value="Glucose-6-phosphate isomerase like protein, domain 1"/>
    <property type="match status" value="2"/>
</dbReference>
<comment type="caution">
    <text evidence="3">The sequence shown here is derived from an EMBL/GenBank/DDBJ whole genome shotgun (WGS) entry which is preliminary data.</text>
</comment>
<name>A0A6N7S288_9FIRM</name>
<dbReference type="GO" id="GO:0006002">
    <property type="term" value="P:fructose 6-phosphate metabolic process"/>
    <property type="evidence" value="ECO:0007669"/>
    <property type="project" value="TreeGrafter"/>
</dbReference>
<gene>
    <name evidence="4" type="ORF">GKD88_00790</name>
    <name evidence="3" type="ORF">GKE08_00785</name>
</gene>
<evidence type="ECO:0000313" key="4">
    <source>
        <dbReference type="EMBL" id="MSC31664.1"/>
    </source>
</evidence>
<proteinExistence type="predicted"/>
<dbReference type="PROSITE" id="PS51464">
    <property type="entry name" value="SIS"/>
    <property type="match status" value="1"/>
</dbReference>
<sequence>MEKPTVLGYMKDQPRALRETFRRRAEFVDPFRQLFEQLPIKKVLFFGSGTSYNASQIAAYEFKQLCGLEAQGHYPTVFAHYEKADWTGLLKKEEILFVGISQSGTSISTIEVMEKARSEGYPTVALTENLDSEITHHVDHVIHLLCGKEETPPETRGYTVTLLQLYLWTLSAAEVRGKLTEKEVEQALAETEAFLNQFDQVIAESEAWYDRNATTIVNSDRIYVLGYGIDYGSALEGMLKIGEMLRLPTIGYEIEEYSHGPTMAISPKQTILMLGSDEAEWNRCLQFRDAFRRYTERVHLITVKEAQADHRDLVFSVKANKHLAPIMLTVPFQFVAAKGAQDTNIDTNENPFKEELAHLPEA</sequence>
<dbReference type="Proteomes" id="UP000480929">
    <property type="component" value="Unassembled WGS sequence"/>
</dbReference>
<dbReference type="GO" id="GO:0006487">
    <property type="term" value="P:protein N-linked glycosylation"/>
    <property type="evidence" value="ECO:0007669"/>
    <property type="project" value="TreeGrafter"/>
</dbReference>
<evidence type="ECO:0000313" key="3">
    <source>
        <dbReference type="EMBL" id="MSA87869.1"/>
    </source>
</evidence>
<dbReference type="EMBL" id="WKPI01000001">
    <property type="protein sequence ID" value="MSC31664.1"/>
    <property type="molecule type" value="Genomic_DNA"/>
</dbReference>
<dbReference type="GO" id="GO:0097367">
    <property type="term" value="F:carbohydrate derivative binding"/>
    <property type="evidence" value="ECO:0007669"/>
    <property type="project" value="InterPro"/>
</dbReference>
<dbReference type="PANTHER" id="PTHR10937:SF17">
    <property type="entry name" value="GLUCOSAMINE-FRUCTOSE-6-PHOSPHATE AMINOTRANSFERASE"/>
    <property type="match status" value="1"/>
</dbReference>
<accession>A0A6N7S288</accession>
<evidence type="ECO:0000313" key="5">
    <source>
        <dbReference type="Proteomes" id="UP000433575"/>
    </source>
</evidence>
<evidence type="ECO:0000259" key="2">
    <source>
        <dbReference type="PROSITE" id="PS51464"/>
    </source>
</evidence>
<evidence type="ECO:0000256" key="1">
    <source>
        <dbReference type="ARBA" id="ARBA00022737"/>
    </source>
</evidence>
<feature type="domain" description="SIS" evidence="2">
    <location>
        <begin position="31"/>
        <end position="178"/>
    </location>
</feature>
<dbReference type="Pfam" id="PF01380">
    <property type="entry name" value="SIS"/>
    <property type="match status" value="2"/>
</dbReference>
<dbReference type="RefSeq" id="WP_154237544.1">
    <property type="nucleotide sequence ID" value="NZ_CALJPI010000204.1"/>
</dbReference>
<organism evidence="3 5">
    <name type="scientific">Holdemania massiliensis</name>
    <dbReference type="NCBI Taxonomy" id="1468449"/>
    <lineage>
        <taxon>Bacteria</taxon>
        <taxon>Bacillati</taxon>
        <taxon>Bacillota</taxon>
        <taxon>Erysipelotrichia</taxon>
        <taxon>Erysipelotrichales</taxon>
        <taxon>Erysipelotrichaceae</taxon>
        <taxon>Holdemania</taxon>
    </lineage>
</organism>
<dbReference type="GO" id="GO:0004360">
    <property type="term" value="F:glutamine-fructose-6-phosphate transaminase (isomerizing) activity"/>
    <property type="evidence" value="ECO:0007669"/>
    <property type="project" value="TreeGrafter"/>
</dbReference>
<keyword evidence="6" id="KW-1185">Reference proteome</keyword>
<keyword evidence="1" id="KW-0677">Repeat</keyword>
<dbReference type="EMBL" id="WKPJ01000001">
    <property type="protein sequence ID" value="MSA87869.1"/>
    <property type="molecule type" value="Genomic_DNA"/>
</dbReference>
<dbReference type="GO" id="GO:0006047">
    <property type="term" value="P:UDP-N-acetylglucosamine metabolic process"/>
    <property type="evidence" value="ECO:0007669"/>
    <property type="project" value="TreeGrafter"/>
</dbReference>
<protein>
    <submittedName>
        <fullName evidence="3">SIS domain-containing protein</fullName>
    </submittedName>
</protein>
<dbReference type="OrthoDB" id="9779207at2"/>
<dbReference type="InterPro" id="IPR046348">
    <property type="entry name" value="SIS_dom_sf"/>
</dbReference>
<dbReference type="AlphaFoldDB" id="A0A6N7S288"/>